<evidence type="ECO:0000256" key="4">
    <source>
        <dbReference type="ARBA" id="ARBA00022656"/>
    </source>
</evidence>
<evidence type="ECO:0000256" key="7">
    <source>
        <dbReference type="ARBA" id="ARBA00023136"/>
    </source>
</evidence>
<dbReference type="InterPro" id="IPR003995">
    <property type="entry name" value="RTX_toxin_determinant-A"/>
</dbReference>
<evidence type="ECO:0000256" key="8">
    <source>
        <dbReference type="SAM" id="MobiDB-lite"/>
    </source>
</evidence>
<name>A0A6L8WE18_9PROT</name>
<feature type="compositionally biased region" description="Polar residues" evidence="8">
    <location>
        <begin position="210"/>
        <end position="219"/>
    </location>
</feature>
<keyword evidence="10" id="KW-1185">Reference proteome</keyword>
<protein>
    <recommendedName>
        <fullName evidence="11">Cadherin domain-containing protein</fullName>
    </recommendedName>
</protein>
<dbReference type="SUPFAM" id="SSF49899">
    <property type="entry name" value="Concanavalin A-like lectins/glucanases"/>
    <property type="match status" value="1"/>
</dbReference>
<evidence type="ECO:0008006" key="11">
    <source>
        <dbReference type="Google" id="ProtNLM"/>
    </source>
</evidence>
<dbReference type="InterPro" id="IPR001343">
    <property type="entry name" value="Hemolysn_Ca-bd"/>
</dbReference>
<dbReference type="InterPro" id="IPR050557">
    <property type="entry name" value="RTX_toxin/Mannuronan_C5-epim"/>
</dbReference>
<dbReference type="AlphaFoldDB" id="A0A6L8WE18"/>
<dbReference type="SUPFAM" id="SSF51120">
    <property type="entry name" value="beta-Roll"/>
    <property type="match status" value="2"/>
</dbReference>
<dbReference type="GO" id="GO:0016020">
    <property type="term" value="C:membrane"/>
    <property type="evidence" value="ECO:0007669"/>
    <property type="project" value="UniProtKB-SubCell"/>
</dbReference>
<dbReference type="Pfam" id="PF00353">
    <property type="entry name" value="HemolysinCabind"/>
    <property type="match status" value="3"/>
</dbReference>
<evidence type="ECO:0000256" key="5">
    <source>
        <dbReference type="ARBA" id="ARBA00022737"/>
    </source>
</evidence>
<gene>
    <name evidence="9" type="ORF">GQE98_17335</name>
</gene>
<evidence type="ECO:0000256" key="3">
    <source>
        <dbReference type="ARBA" id="ARBA00022525"/>
    </source>
</evidence>
<evidence type="ECO:0000256" key="2">
    <source>
        <dbReference type="ARBA" id="ARBA00004613"/>
    </source>
</evidence>
<organism evidence="9 10">
    <name type="scientific">Sneathiella litorea</name>
    <dbReference type="NCBI Taxonomy" id="2606216"/>
    <lineage>
        <taxon>Bacteria</taxon>
        <taxon>Pseudomonadati</taxon>
        <taxon>Pseudomonadota</taxon>
        <taxon>Alphaproteobacteria</taxon>
        <taxon>Sneathiellales</taxon>
        <taxon>Sneathiellaceae</taxon>
        <taxon>Sneathiella</taxon>
    </lineage>
</organism>
<dbReference type="InterPro" id="IPR013320">
    <property type="entry name" value="ConA-like_dom_sf"/>
</dbReference>
<dbReference type="InterPro" id="IPR011049">
    <property type="entry name" value="Serralysin-like_metalloprot_C"/>
</dbReference>
<sequence>MSSEVSDAEKELLEQYAKDLGVGVVNLGRENTLFPVNSFTLSSTFELNSLTGDLQSVLWNPRQYGIHVKNDDLKISLREDDGTLHTTTIQNIFNEAGWHDVQVVLDAEVGSLIIWLDGAVVFSGSGEHVALTSSIYSDVKAGGWRNGRFELDGQVASVTIADEALEIDGSQSLFDRMTLVSESDLRETFTSLKDSPEPVVVGTIEDPDAENSNPPTIGNTVIDDAPTQKEADATLPMEDEKLPFENSNDDVEIAGISVGAVGEDGYLAADNIMNEEDTDVNAGAFLAADEQVKMEMGTAGVPIDLALSRDYELIFKTLSDAGINAFLPLTIYQEIPEIKSLHLEADFFPPPFGSATTELYDLARQYGIKIAFSADIMYPVGTEIPSADADPLMAIIAMGGRDIIHSVINYDEPVYNGLDPAFSQAVYEHVKSIDSTLNVQQIHAPVGEEADQSAYLQSVLDHAEWADTVGFDVYPVGAHSGAKSPHSGGQILEPAEALKDYVSWLDINLADKEHVMVLQAFEIADLYSTEKLGTFSAEERAMSREPTEFEMYAMLEAVSGVDSVFWFGPSFQAAQSASTWQGVLTVSEMAMKGTAYPQLGELIDIDSSPDIVNENAGEGSPTGIQLAVQDSDAIDAVTYVLDDDRFFVDELGIVRVAEDAFLDFEVESSISFTATARSADGSESKTQLTLQLNDVADVMSGTSSSDYLVGGEGADEIRAYEGDDLIGGFGGDDLIFAGDGADVIYGGSGNDTISGGSGKDAMVGEAGNDELYGDGGNDYLAGGDGDDIIAGGDGQDELLGDAGDDRLSGNLGDDALMGGEGRDTFVFAAGDGTDYIVDFDVRQDHLQFQGEISFSDLTISGTLDHTQITYGDDSIILLGVTDSLREDIDIMFG</sequence>
<dbReference type="PROSITE" id="PS00330">
    <property type="entry name" value="HEMOLYSIN_CALCIUM"/>
    <property type="match status" value="3"/>
</dbReference>
<comment type="caution">
    <text evidence="9">The sequence shown here is derived from an EMBL/GenBank/DDBJ whole genome shotgun (WGS) entry which is preliminary data.</text>
</comment>
<keyword evidence="7" id="KW-0472">Membrane</keyword>
<keyword evidence="3" id="KW-0964">Secreted</keyword>
<dbReference type="PANTHER" id="PTHR38340:SF1">
    <property type="entry name" value="S-LAYER PROTEIN"/>
    <property type="match status" value="1"/>
</dbReference>
<evidence type="ECO:0000256" key="6">
    <source>
        <dbReference type="ARBA" id="ARBA00023026"/>
    </source>
</evidence>
<accession>A0A6L8WE18</accession>
<keyword evidence="5" id="KW-0677">Repeat</keyword>
<dbReference type="GO" id="GO:0005509">
    <property type="term" value="F:calcium ion binding"/>
    <property type="evidence" value="ECO:0007669"/>
    <property type="project" value="InterPro"/>
</dbReference>
<dbReference type="GO" id="GO:0090729">
    <property type="term" value="F:toxin activity"/>
    <property type="evidence" value="ECO:0007669"/>
    <property type="project" value="UniProtKB-KW"/>
</dbReference>
<evidence type="ECO:0000256" key="1">
    <source>
        <dbReference type="ARBA" id="ARBA00004370"/>
    </source>
</evidence>
<keyword evidence="4" id="KW-0800">Toxin</keyword>
<comment type="subcellular location">
    <subcellularLocation>
        <location evidence="1">Membrane</location>
    </subcellularLocation>
    <subcellularLocation>
        <location evidence="2">Secreted</location>
    </subcellularLocation>
</comment>
<proteinExistence type="predicted"/>
<feature type="region of interest" description="Disordered" evidence="8">
    <location>
        <begin position="204"/>
        <end position="223"/>
    </location>
</feature>
<dbReference type="PRINTS" id="PR01488">
    <property type="entry name" value="RTXTOXINA"/>
</dbReference>
<dbReference type="PANTHER" id="PTHR38340">
    <property type="entry name" value="S-LAYER PROTEIN"/>
    <property type="match status" value="1"/>
</dbReference>
<dbReference type="PRINTS" id="PR00313">
    <property type="entry name" value="CABNDNGRPT"/>
</dbReference>
<evidence type="ECO:0000313" key="10">
    <source>
        <dbReference type="Proteomes" id="UP000476030"/>
    </source>
</evidence>
<dbReference type="RefSeq" id="WP_161317107.1">
    <property type="nucleotide sequence ID" value="NZ_WTUW01000009.1"/>
</dbReference>
<dbReference type="GO" id="GO:0005576">
    <property type="term" value="C:extracellular region"/>
    <property type="evidence" value="ECO:0007669"/>
    <property type="project" value="UniProtKB-SubCell"/>
</dbReference>
<reference evidence="9 10" key="1">
    <citation type="submission" date="2019-12" db="EMBL/GenBank/DDBJ databases">
        <title>Snethiella sp. nov. sp. isolated from sea sand.</title>
        <authorList>
            <person name="Kim J."/>
            <person name="Jeong S.E."/>
            <person name="Jung H.S."/>
            <person name="Jeon C.O."/>
        </authorList>
    </citation>
    <scope>NUCLEOTIDE SEQUENCE [LARGE SCALE GENOMIC DNA]</scope>
    <source>
        <strain evidence="9 10">DP05</strain>
    </source>
</reference>
<dbReference type="Gene3D" id="2.60.120.200">
    <property type="match status" value="1"/>
</dbReference>
<keyword evidence="6" id="KW-0843">Virulence</keyword>
<dbReference type="EMBL" id="WTUW01000009">
    <property type="protein sequence ID" value="MZR32407.1"/>
    <property type="molecule type" value="Genomic_DNA"/>
</dbReference>
<dbReference type="InterPro" id="IPR018511">
    <property type="entry name" value="Hemolysin-typ_Ca-bd_CS"/>
</dbReference>
<dbReference type="Proteomes" id="UP000476030">
    <property type="component" value="Unassembled WGS sequence"/>
</dbReference>
<dbReference type="Gene3D" id="2.150.10.10">
    <property type="entry name" value="Serralysin-like metalloprotease, C-terminal"/>
    <property type="match status" value="2"/>
</dbReference>
<evidence type="ECO:0000313" key="9">
    <source>
        <dbReference type="EMBL" id="MZR32407.1"/>
    </source>
</evidence>